<feature type="compositionally biased region" description="Low complexity" evidence="1">
    <location>
        <begin position="1004"/>
        <end position="1016"/>
    </location>
</feature>
<feature type="compositionally biased region" description="Gly residues" evidence="1">
    <location>
        <begin position="170"/>
        <end position="180"/>
    </location>
</feature>
<feature type="region of interest" description="Disordered" evidence="1">
    <location>
        <begin position="478"/>
        <end position="577"/>
    </location>
</feature>
<feature type="compositionally biased region" description="Low complexity" evidence="1">
    <location>
        <begin position="526"/>
        <end position="577"/>
    </location>
</feature>
<gene>
    <name evidence="2" type="ORF">RRG08_001054</name>
</gene>
<feature type="compositionally biased region" description="Polar residues" evidence="1">
    <location>
        <begin position="739"/>
        <end position="758"/>
    </location>
</feature>
<comment type="caution">
    <text evidence="2">The sequence shown here is derived from an EMBL/GenBank/DDBJ whole genome shotgun (WGS) entry which is preliminary data.</text>
</comment>
<evidence type="ECO:0000313" key="3">
    <source>
        <dbReference type="Proteomes" id="UP001283361"/>
    </source>
</evidence>
<feature type="compositionally biased region" description="Basic residues" evidence="1">
    <location>
        <begin position="614"/>
        <end position="630"/>
    </location>
</feature>
<accession>A0AAE1AX87</accession>
<feature type="compositionally biased region" description="Low complexity" evidence="1">
    <location>
        <begin position="212"/>
        <end position="242"/>
    </location>
</feature>
<feature type="compositionally biased region" description="Low complexity" evidence="1">
    <location>
        <begin position="776"/>
        <end position="822"/>
    </location>
</feature>
<feature type="compositionally biased region" description="Low complexity" evidence="1">
    <location>
        <begin position="115"/>
        <end position="130"/>
    </location>
</feature>
<organism evidence="2 3">
    <name type="scientific">Elysia crispata</name>
    <name type="common">lettuce slug</name>
    <dbReference type="NCBI Taxonomy" id="231223"/>
    <lineage>
        <taxon>Eukaryota</taxon>
        <taxon>Metazoa</taxon>
        <taxon>Spiralia</taxon>
        <taxon>Lophotrochozoa</taxon>
        <taxon>Mollusca</taxon>
        <taxon>Gastropoda</taxon>
        <taxon>Heterobranchia</taxon>
        <taxon>Euthyneura</taxon>
        <taxon>Panpulmonata</taxon>
        <taxon>Sacoglossa</taxon>
        <taxon>Placobranchoidea</taxon>
        <taxon>Plakobranchidae</taxon>
        <taxon>Elysia</taxon>
    </lineage>
</organism>
<sequence length="1153" mass="119545">MTVTLSDAGDHGYFDIRRLEGPSGCQLKRKIGSVSGIDVNNTSQSTNNNTTTTPNTANNLSEASVFNFENSDGTHSAAKISKNSSTGNLGNINATNGANVNGVGDGKGGHGNSGGNSTTTSSSVNTSSAVGPGLVPSLRVQIVQEISGQLQQDAPQTIHTNVTVSSRYSTGGGGSGGGGASPNSHSVHTSVQCKQEPASGEDANQQQHLRPNSNNSNGSNNNYQNFNTPLNNNHNHNNNNSNHTHDSVDNIGIGIDDIGELENILESIEREKNGHIDPSLLKELNDFKEICDQVQRNSESGESAAAMYGSQLNCVSPGALSNASSKGGGSVFSGLGNMFDPPQPMGGVTSGPNIPMSGTIPEPTGPAAETLKQLAAHHQHQQQGPPGATTGYGMKGAMMGGDPFTDGIGGLRANGGFAPTYPQMYRPHGPSPTGQAPGYPVYDNTPGHHSMAQMTPEMAAAMGYNTTKPLSHFQSGAVVGNGPPQMGTHPSHNLHHNSPSSLQQLQNQVQSHFKPGPGVAVGVTGQGHQLQMSQSQHMQVSHGAHSMQMSQTQQVHIQQQQHHQQTSHQQQQQQQHVTLSQQQNFSISQQQMVSEQVKMQMMEKMRMEQQQQQQHHHQQHQQQHPHHHQRMPPQYMGRPPPEYKMHPNARHGPYSNVKPGTSGVMGPGMNQNTSSNPLQTMQNMVNQTTAYGTVKTEIVTAASTVTSTPGSGMQPQQGLVSSSTTQMTAVQQQTITMTSSNNMGTSVPQQSGQVNGTLGTRPGFTPQPQHMQQPPAYSSSLESASSSSTISRSHAPSSIASTTSASTPTSSSPSPSSTAATPSTYTSAIMRNQRPPNVNVGPDGLNISHSRSHNDWPVRGAGASAPMMQGSMRPGMTHPGAPGMQGGHVMQYGARPPHYGAPSNMAAAAAAAASNMAQLQQQGQVGGIRGQGVRAGTMMTGGGGGQMMMQRQQTMHMSQQMAMHASNTGYSMGGPSPGGAANPTAGYALGGPSPGAPNPDYGMSGPSAGTPGATAGYVMGGPSPGITQTNPGYAMGGPSPGAGPGSNHGAFGIGGPSPGLSGSNVGGYPIGGGPSPGANTPLHTASGAGGVTSNQQPSAVQSTGYPPPSTSTPNQDAFLHFLDNPLSTQPMFDSIQTSTPDDFNLLEDILNCK</sequence>
<feature type="compositionally biased region" description="Low complexity" evidence="1">
    <location>
        <begin position="496"/>
        <end position="512"/>
    </location>
</feature>
<dbReference type="EMBL" id="JAWDGP010001087">
    <property type="protein sequence ID" value="KAK3794906.1"/>
    <property type="molecule type" value="Genomic_DNA"/>
</dbReference>
<feature type="compositionally biased region" description="Gly residues" evidence="1">
    <location>
        <begin position="103"/>
        <end position="114"/>
    </location>
</feature>
<dbReference type="AlphaFoldDB" id="A0AAE1AX87"/>
<feature type="region of interest" description="Disordered" evidence="1">
    <location>
        <begin position="739"/>
        <end position="822"/>
    </location>
</feature>
<feature type="region of interest" description="Disordered" evidence="1">
    <location>
        <begin position="100"/>
        <end position="130"/>
    </location>
</feature>
<feature type="region of interest" description="Disordered" evidence="1">
    <location>
        <begin position="164"/>
        <end position="248"/>
    </location>
</feature>
<keyword evidence="3" id="KW-1185">Reference proteome</keyword>
<feature type="region of interest" description="Disordered" evidence="1">
    <location>
        <begin position="602"/>
        <end position="646"/>
    </location>
</feature>
<feature type="region of interest" description="Disordered" evidence="1">
    <location>
        <begin position="974"/>
        <end position="1115"/>
    </location>
</feature>
<feature type="compositionally biased region" description="Low complexity" evidence="1">
    <location>
        <begin position="40"/>
        <end position="58"/>
    </location>
</feature>
<feature type="compositionally biased region" description="Polar residues" evidence="1">
    <location>
        <begin position="202"/>
        <end position="211"/>
    </location>
</feature>
<dbReference type="Proteomes" id="UP001283361">
    <property type="component" value="Unassembled WGS sequence"/>
</dbReference>
<feature type="compositionally biased region" description="Gly residues" evidence="1">
    <location>
        <begin position="1034"/>
        <end position="1057"/>
    </location>
</feature>
<feature type="region of interest" description="Disordered" evidence="1">
    <location>
        <begin position="36"/>
        <end position="58"/>
    </location>
</feature>
<feature type="compositionally biased region" description="Polar residues" evidence="1">
    <location>
        <begin position="1091"/>
        <end position="1104"/>
    </location>
</feature>
<feature type="compositionally biased region" description="Gly residues" evidence="1">
    <location>
        <begin position="1064"/>
        <end position="1075"/>
    </location>
</feature>
<name>A0AAE1AX87_9GAST</name>
<protein>
    <submittedName>
        <fullName evidence="2">Uncharacterized protein</fullName>
    </submittedName>
</protein>
<evidence type="ECO:0000313" key="2">
    <source>
        <dbReference type="EMBL" id="KAK3794906.1"/>
    </source>
</evidence>
<proteinExistence type="predicted"/>
<evidence type="ECO:0000256" key="1">
    <source>
        <dbReference type="SAM" id="MobiDB-lite"/>
    </source>
</evidence>
<reference evidence="2" key="1">
    <citation type="journal article" date="2023" name="G3 (Bethesda)">
        <title>A reference genome for the long-term kleptoplast-retaining sea slug Elysia crispata morphotype clarki.</title>
        <authorList>
            <person name="Eastman K.E."/>
            <person name="Pendleton A.L."/>
            <person name="Shaikh M.A."/>
            <person name="Suttiyut T."/>
            <person name="Ogas R."/>
            <person name="Tomko P."/>
            <person name="Gavelis G."/>
            <person name="Widhalm J.R."/>
            <person name="Wisecaver J.H."/>
        </authorList>
    </citation>
    <scope>NUCLEOTIDE SEQUENCE</scope>
    <source>
        <strain evidence="2">ECLA1</strain>
    </source>
</reference>